<proteinExistence type="predicted"/>
<evidence type="ECO:0000313" key="2">
    <source>
        <dbReference type="Proteomes" id="UP001595478"/>
    </source>
</evidence>
<name>A0ABV7FVE9_9ALTE</name>
<dbReference type="Pfam" id="PF14559">
    <property type="entry name" value="TPR_19"/>
    <property type="match status" value="1"/>
</dbReference>
<gene>
    <name evidence="1" type="ORF">ACFOHL_16465</name>
</gene>
<evidence type="ECO:0000313" key="1">
    <source>
        <dbReference type="EMBL" id="MFC3123218.1"/>
    </source>
</evidence>
<dbReference type="Proteomes" id="UP001595478">
    <property type="component" value="Unassembled WGS sequence"/>
</dbReference>
<accession>A0ABV7FVE9</accession>
<comment type="caution">
    <text evidence="1">The sequence shown here is derived from an EMBL/GenBank/DDBJ whole genome shotgun (WGS) entry which is preliminary data.</text>
</comment>
<keyword evidence="2" id="KW-1185">Reference proteome</keyword>
<dbReference type="InterPro" id="IPR011990">
    <property type="entry name" value="TPR-like_helical_dom_sf"/>
</dbReference>
<dbReference type="EMBL" id="JBHRSW010000047">
    <property type="protein sequence ID" value="MFC3123218.1"/>
    <property type="molecule type" value="Genomic_DNA"/>
</dbReference>
<organism evidence="1 2">
    <name type="scientific">Agaribacter flavus</name>
    <dbReference type="NCBI Taxonomy" id="1902781"/>
    <lineage>
        <taxon>Bacteria</taxon>
        <taxon>Pseudomonadati</taxon>
        <taxon>Pseudomonadota</taxon>
        <taxon>Gammaproteobacteria</taxon>
        <taxon>Alteromonadales</taxon>
        <taxon>Alteromonadaceae</taxon>
        <taxon>Agaribacter</taxon>
    </lineage>
</organism>
<reference evidence="2" key="1">
    <citation type="journal article" date="2019" name="Int. J. Syst. Evol. Microbiol.">
        <title>The Global Catalogue of Microorganisms (GCM) 10K type strain sequencing project: providing services to taxonomists for standard genome sequencing and annotation.</title>
        <authorList>
            <consortium name="The Broad Institute Genomics Platform"/>
            <consortium name="The Broad Institute Genome Sequencing Center for Infectious Disease"/>
            <person name="Wu L."/>
            <person name="Ma J."/>
        </authorList>
    </citation>
    <scope>NUCLEOTIDE SEQUENCE [LARGE SCALE GENOMIC DNA]</scope>
    <source>
        <strain evidence="2">KCTC 52473</strain>
    </source>
</reference>
<dbReference type="SUPFAM" id="SSF48452">
    <property type="entry name" value="TPR-like"/>
    <property type="match status" value="1"/>
</dbReference>
<dbReference type="Gene3D" id="1.25.40.10">
    <property type="entry name" value="Tetratricopeptide repeat domain"/>
    <property type="match status" value="1"/>
</dbReference>
<dbReference type="InterPro" id="IPR019734">
    <property type="entry name" value="TPR_rpt"/>
</dbReference>
<protein>
    <submittedName>
        <fullName evidence="1">Tetratricopeptide repeat protein</fullName>
    </submittedName>
</protein>
<dbReference type="RefSeq" id="WP_376921331.1">
    <property type="nucleotide sequence ID" value="NZ_JBHRSW010000047.1"/>
</dbReference>
<dbReference type="Pfam" id="PF13181">
    <property type="entry name" value="TPR_8"/>
    <property type="match status" value="1"/>
</dbReference>
<sequence length="328" mass="37191">MWKLRDINKAETIYTRALQAHPNDNLMKTYLVSAFIDAGKFNRAQITINEIIEDDPEFAPAYRSKADLYYWQGNGLAESQMALSQNLRLSIDDPFSSMLMSQIYVLSGDRDKAIAWLKRGLTLAPNSNYAEASQALVDSLHGQYDKAFDVFVQLPPNQHVFPIYMFDLFEVGKKLHRLPEVEAHFRNFSPNLFKQNIDINASNFIAAISVARLLREKGQLTQSDTLLDKCLNVVSTAPYGGWSTRESDWKTRIYLAKDQLDLAALAFAEYVDTGHASHTVLNSPTYSPLKPHPTYQAALAKMQSYLQHTRAKLRHMESTGQIVLPEDI</sequence>